<dbReference type="AlphaFoldDB" id="A0A1D2QRU5"/>
<dbReference type="InterPro" id="IPR021253">
    <property type="entry name" value="ZrgA-like"/>
</dbReference>
<dbReference type="Pfam" id="PF10986">
    <property type="entry name" value="ZrgA"/>
    <property type="match status" value="1"/>
</dbReference>
<comment type="caution">
    <text evidence="1">The sequence shown here is derived from an EMBL/GenBank/DDBJ whole genome shotgun (WGS) entry which is preliminary data.</text>
</comment>
<gene>
    <name evidence="1" type="ORF">AB835_04375</name>
</gene>
<evidence type="ECO:0000313" key="2">
    <source>
        <dbReference type="Proteomes" id="UP000242502"/>
    </source>
</evidence>
<dbReference type="Proteomes" id="UP000242502">
    <property type="component" value="Unassembled WGS sequence"/>
</dbReference>
<dbReference type="EMBL" id="MDLC01000011">
    <property type="protein sequence ID" value="ODS24318.1"/>
    <property type="molecule type" value="Genomic_DNA"/>
</dbReference>
<proteinExistence type="predicted"/>
<evidence type="ECO:0008006" key="3">
    <source>
        <dbReference type="Google" id="ProtNLM"/>
    </source>
</evidence>
<evidence type="ECO:0000313" key="1">
    <source>
        <dbReference type="EMBL" id="ODS24318.1"/>
    </source>
</evidence>
<accession>A0A1D2QRU5</accession>
<organism evidence="1 2">
    <name type="scientific">Candidatus Endobugula sertula</name>
    <name type="common">Bugula neritina bacterial symbiont</name>
    <dbReference type="NCBI Taxonomy" id="62101"/>
    <lineage>
        <taxon>Bacteria</taxon>
        <taxon>Pseudomonadati</taxon>
        <taxon>Pseudomonadota</taxon>
        <taxon>Gammaproteobacteria</taxon>
        <taxon>Cellvibrionales</taxon>
        <taxon>Cellvibrionaceae</taxon>
        <taxon>Candidatus Endobugula</taxon>
    </lineage>
</organism>
<reference evidence="1 2" key="1">
    <citation type="journal article" date="2016" name="Appl. Environ. Microbiol.">
        <title>Lack of Overt Genome Reduction in the Bryostatin-Producing Bryozoan Symbiont "Candidatus Endobugula sertula".</title>
        <authorList>
            <person name="Miller I.J."/>
            <person name="Vanee N."/>
            <person name="Fong S.S."/>
            <person name="Lim-Fong G.E."/>
            <person name="Kwan J.C."/>
        </authorList>
    </citation>
    <scope>NUCLEOTIDE SEQUENCE [LARGE SCALE GENOMIC DNA]</scope>
    <source>
        <strain evidence="1">AB1-4</strain>
    </source>
</reference>
<protein>
    <recommendedName>
        <fullName evidence="3">DUF2796 domain-containing protein</fullName>
    </recommendedName>
</protein>
<sequence>MALIGITQSTYAQTRVASLGAHVHGLSELTIVIEGETLEIQFTSPAINLVGFEHKANTKEDVAAIKIAESQLRRDETLFLFPEGRCNHVKTSIDLASLINSDDEHAHQKKSSTYEDHVQEGSHSDITAWYQYRCKDSASLSSIRVAFFKLFSGIHKIQAMWVNQTRQGAITLTPDNSILQFR</sequence>
<dbReference type="STRING" id="62101.AB835_04375"/>
<name>A0A1D2QRU5_9GAMM</name>